<dbReference type="Proteomes" id="UP000017747">
    <property type="component" value="Unassembled WGS sequence"/>
</dbReference>
<keyword evidence="3" id="KW-1185">Reference proteome</keyword>
<evidence type="ECO:0000256" key="1">
    <source>
        <dbReference type="SAM" id="Phobius"/>
    </source>
</evidence>
<sequence>MDSWKRKASAAIEIYAVFLLLFSGGRLMAAYGELPESIGDYGISIIRVYAAGKGILVTAYGISIILFAALTFYGRVRRKEEFHLSAAKLLTASVLPLINERIVKSLIGASGIHAYLEGFLGWTAILVLAAILSASIFRMYFRKV</sequence>
<gene>
    <name evidence="2" type="ORF">T472_0213910</name>
</gene>
<feature type="transmembrane region" description="Helical" evidence="1">
    <location>
        <begin position="51"/>
        <end position="70"/>
    </location>
</feature>
<organism evidence="2 3">
    <name type="scientific">Youngiibacter fragilis 232.1</name>
    <dbReference type="NCBI Taxonomy" id="994573"/>
    <lineage>
        <taxon>Bacteria</taxon>
        <taxon>Bacillati</taxon>
        <taxon>Bacillota</taxon>
        <taxon>Clostridia</taxon>
        <taxon>Eubacteriales</taxon>
        <taxon>Clostridiaceae</taxon>
        <taxon>Youngiibacter</taxon>
    </lineage>
</organism>
<protein>
    <submittedName>
        <fullName evidence="2">Uncharacterized protein</fullName>
    </submittedName>
</protein>
<reference evidence="2 3" key="1">
    <citation type="journal article" date="2014" name="Genome Announc.">
        <title>Genome Sequence of Youngiibacter fragilis, the Type Strain of the Genus Youngiibacter.</title>
        <authorList>
            <person name="Wawrik C.B."/>
            <person name="Callaghan A.V."/>
            <person name="Stamps B.W."/>
            <person name="Wawrik B."/>
        </authorList>
    </citation>
    <scope>NUCLEOTIDE SEQUENCE [LARGE SCALE GENOMIC DNA]</scope>
    <source>
        <strain evidence="2 3">232.1</strain>
    </source>
</reference>
<dbReference type="STRING" id="994573.T472_0213910"/>
<feature type="transmembrane region" description="Helical" evidence="1">
    <location>
        <begin position="12"/>
        <end position="31"/>
    </location>
</feature>
<evidence type="ECO:0000313" key="2">
    <source>
        <dbReference type="EMBL" id="ETA80036.1"/>
    </source>
</evidence>
<evidence type="ECO:0000313" key="3">
    <source>
        <dbReference type="Proteomes" id="UP000017747"/>
    </source>
</evidence>
<dbReference type="AlphaFoldDB" id="V7I405"/>
<keyword evidence="1" id="KW-0472">Membrane</keyword>
<feature type="transmembrane region" description="Helical" evidence="1">
    <location>
        <begin position="119"/>
        <end position="141"/>
    </location>
</feature>
<proteinExistence type="predicted"/>
<dbReference type="RefSeq" id="WP_023386999.1">
    <property type="nucleotide sequence ID" value="NZ_AXUN02000192.1"/>
</dbReference>
<name>V7I405_9CLOT</name>
<dbReference type="EMBL" id="AXUN02000192">
    <property type="protein sequence ID" value="ETA80036.1"/>
    <property type="molecule type" value="Genomic_DNA"/>
</dbReference>
<keyword evidence="1" id="KW-0812">Transmembrane</keyword>
<keyword evidence="1" id="KW-1133">Transmembrane helix</keyword>
<comment type="caution">
    <text evidence="2">The sequence shown here is derived from an EMBL/GenBank/DDBJ whole genome shotgun (WGS) entry which is preliminary data.</text>
</comment>
<accession>V7I405</accession>